<evidence type="ECO:0000313" key="1">
    <source>
        <dbReference type="EMBL" id="GBP24577.1"/>
    </source>
</evidence>
<gene>
    <name evidence="1" type="ORF">EVAR_79486_1</name>
</gene>
<proteinExistence type="predicted"/>
<name>A0A4C1UEP1_EUMVA</name>
<organism evidence="1 2">
    <name type="scientific">Eumeta variegata</name>
    <name type="common">Bagworm moth</name>
    <name type="synonym">Eumeta japonica</name>
    <dbReference type="NCBI Taxonomy" id="151549"/>
    <lineage>
        <taxon>Eukaryota</taxon>
        <taxon>Metazoa</taxon>
        <taxon>Ecdysozoa</taxon>
        <taxon>Arthropoda</taxon>
        <taxon>Hexapoda</taxon>
        <taxon>Insecta</taxon>
        <taxon>Pterygota</taxon>
        <taxon>Neoptera</taxon>
        <taxon>Endopterygota</taxon>
        <taxon>Lepidoptera</taxon>
        <taxon>Glossata</taxon>
        <taxon>Ditrysia</taxon>
        <taxon>Tineoidea</taxon>
        <taxon>Psychidae</taxon>
        <taxon>Oiketicinae</taxon>
        <taxon>Eumeta</taxon>
    </lineage>
</organism>
<dbReference type="EMBL" id="BGZK01000163">
    <property type="protein sequence ID" value="GBP24577.1"/>
    <property type="molecule type" value="Genomic_DNA"/>
</dbReference>
<protein>
    <submittedName>
        <fullName evidence="1">Uncharacterized protein</fullName>
    </submittedName>
</protein>
<evidence type="ECO:0000313" key="2">
    <source>
        <dbReference type="Proteomes" id="UP000299102"/>
    </source>
</evidence>
<sequence>MREAGTEDRNDVTVPKLGEVGVTTSLNRISGHVAVNELPKAVQAGGRAMENLKLRKEFKSVFGLVGRKKGNLQAFSFRFQAKE</sequence>
<dbReference type="AlphaFoldDB" id="A0A4C1UEP1"/>
<accession>A0A4C1UEP1</accession>
<reference evidence="1 2" key="1">
    <citation type="journal article" date="2019" name="Commun. Biol.">
        <title>The bagworm genome reveals a unique fibroin gene that provides high tensile strength.</title>
        <authorList>
            <person name="Kono N."/>
            <person name="Nakamura H."/>
            <person name="Ohtoshi R."/>
            <person name="Tomita M."/>
            <person name="Numata K."/>
            <person name="Arakawa K."/>
        </authorList>
    </citation>
    <scope>NUCLEOTIDE SEQUENCE [LARGE SCALE GENOMIC DNA]</scope>
</reference>
<keyword evidence="2" id="KW-1185">Reference proteome</keyword>
<dbReference type="Proteomes" id="UP000299102">
    <property type="component" value="Unassembled WGS sequence"/>
</dbReference>
<comment type="caution">
    <text evidence="1">The sequence shown here is derived from an EMBL/GenBank/DDBJ whole genome shotgun (WGS) entry which is preliminary data.</text>
</comment>